<feature type="domain" description="IrrE N-terminal-like" evidence="1">
    <location>
        <begin position="17"/>
        <end position="54"/>
    </location>
</feature>
<dbReference type="Pfam" id="PF06114">
    <property type="entry name" value="Peptidase_M78"/>
    <property type="match status" value="1"/>
</dbReference>
<reference evidence="2" key="2">
    <citation type="submission" date="2016-10" db="EMBL/GenBank/DDBJ databases">
        <authorList>
            <person name="Cai Z."/>
        </authorList>
    </citation>
    <scope>NUCLEOTIDE SEQUENCE [LARGE SCALE GENOMIC DNA]</scope>
    <source>
        <strain evidence="2">DSM 22951</strain>
    </source>
</reference>
<evidence type="ECO:0000313" key="3">
    <source>
        <dbReference type="EMBL" id="SSA59166.1"/>
    </source>
</evidence>
<dbReference type="Proteomes" id="UP000250028">
    <property type="component" value="Unassembled WGS sequence"/>
</dbReference>
<name>A0A2Y9BSR1_9MICO</name>
<dbReference type="InterPro" id="IPR010359">
    <property type="entry name" value="IrrE_HExxH"/>
</dbReference>
<dbReference type="EMBL" id="UESZ01000004">
    <property type="protein sequence ID" value="SSA59166.1"/>
    <property type="molecule type" value="Genomic_DNA"/>
</dbReference>
<sequence>MTDWQVVFCEFPDGVLGSTDCEARTIYLQRGLTQAQRRSTLAHELAHAVDPSSLEHCVDQAAVRQLIPLQRLADALAWSQDEYELARELWVDVPTVRVRLEGLTEDERDEIERRVAALDG</sequence>
<evidence type="ECO:0000313" key="4">
    <source>
        <dbReference type="Proteomes" id="UP000250028"/>
    </source>
</evidence>
<reference evidence="4" key="1">
    <citation type="submission" date="2016-10" db="EMBL/GenBank/DDBJ databases">
        <authorList>
            <person name="Varghese N."/>
            <person name="Submissions S."/>
        </authorList>
    </citation>
    <scope>NUCLEOTIDE SEQUENCE [LARGE SCALE GENOMIC DNA]</scope>
    <source>
        <strain evidence="4">DSM 22951</strain>
    </source>
</reference>
<dbReference type="EMBL" id="UESZ01000001">
    <property type="protein sequence ID" value="SSA32752.1"/>
    <property type="molecule type" value="Genomic_DNA"/>
</dbReference>
<dbReference type="OrthoDB" id="4727201at2"/>
<protein>
    <recommendedName>
        <fullName evidence="1">IrrE N-terminal-like domain-containing protein</fullName>
    </recommendedName>
</protein>
<evidence type="ECO:0000259" key="1">
    <source>
        <dbReference type="Pfam" id="PF06114"/>
    </source>
</evidence>
<gene>
    <name evidence="2" type="ORF">SAMN04489750_0015</name>
    <name evidence="3" type="ORF">SAMN04489750_3987</name>
</gene>
<keyword evidence="4" id="KW-1185">Reference proteome</keyword>
<evidence type="ECO:0000313" key="2">
    <source>
        <dbReference type="EMBL" id="SSA32752.1"/>
    </source>
</evidence>
<accession>A0A2Y9BSR1</accession>
<dbReference type="AlphaFoldDB" id="A0A2Y9BSR1"/>
<organism evidence="2 4">
    <name type="scientific">Branchiibius hedensis</name>
    <dbReference type="NCBI Taxonomy" id="672460"/>
    <lineage>
        <taxon>Bacteria</taxon>
        <taxon>Bacillati</taxon>
        <taxon>Actinomycetota</taxon>
        <taxon>Actinomycetes</taxon>
        <taxon>Micrococcales</taxon>
        <taxon>Dermacoccaceae</taxon>
        <taxon>Branchiibius</taxon>
    </lineage>
</organism>
<dbReference type="RefSeq" id="WP_109683544.1">
    <property type="nucleotide sequence ID" value="NZ_QGDN01000001.1"/>
</dbReference>
<proteinExistence type="predicted"/>